<dbReference type="PANTHER" id="PTHR43031">
    <property type="entry name" value="FAD-DEPENDENT OXIDOREDUCTASE"/>
    <property type="match status" value="1"/>
</dbReference>
<name>A0ABW5NWX8_9FLAO</name>
<comment type="caution">
    <text evidence="3">The sequence shown here is derived from an EMBL/GenBank/DDBJ whole genome shotgun (WGS) entry which is preliminary data.</text>
</comment>
<dbReference type="PROSITE" id="PS50206">
    <property type="entry name" value="RHODANESE_3"/>
    <property type="match status" value="1"/>
</dbReference>
<keyword evidence="1" id="KW-0732">Signal</keyword>
<gene>
    <name evidence="3" type="ORF">ACFSR3_15125</name>
</gene>
<dbReference type="Gene3D" id="3.40.250.10">
    <property type="entry name" value="Rhodanese-like domain"/>
    <property type="match status" value="1"/>
</dbReference>
<protein>
    <submittedName>
        <fullName evidence="3">Rhodanese-like domain-containing protein</fullName>
    </submittedName>
</protein>
<dbReference type="Pfam" id="PF00581">
    <property type="entry name" value="Rhodanese"/>
    <property type="match status" value="1"/>
</dbReference>
<dbReference type="InterPro" id="IPR050229">
    <property type="entry name" value="GlpE_sulfurtransferase"/>
</dbReference>
<dbReference type="EMBL" id="JBHUMD010000029">
    <property type="protein sequence ID" value="MFD2603394.1"/>
    <property type="molecule type" value="Genomic_DNA"/>
</dbReference>
<evidence type="ECO:0000313" key="4">
    <source>
        <dbReference type="Proteomes" id="UP001597480"/>
    </source>
</evidence>
<feature type="chain" id="PRO_5046087559" evidence="1">
    <location>
        <begin position="20"/>
        <end position="127"/>
    </location>
</feature>
<evidence type="ECO:0000256" key="1">
    <source>
        <dbReference type="SAM" id="SignalP"/>
    </source>
</evidence>
<sequence>MKKLIFILMFAGMFVSCEAQQQKGVELVSVKQFTEDIAKDKGQLIDVRTPKEYKAGHISGATNIHLYDKDFNERINKLDKDETVYVYCKAGGRSSEAVDLLKINGFQHIVELRGGTDAWTEEGQPLE</sequence>
<keyword evidence="4" id="KW-1185">Reference proteome</keyword>
<organism evidence="3 4">
    <name type="scientific">Flavobacterium suzhouense</name>
    <dbReference type="NCBI Taxonomy" id="1529638"/>
    <lineage>
        <taxon>Bacteria</taxon>
        <taxon>Pseudomonadati</taxon>
        <taxon>Bacteroidota</taxon>
        <taxon>Flavobacteriia</taxon>
        <taxon>Flavobacteriales</taxon>
        <taxon>Flavobacteriaceae</taxon>
        <taxon>Flavobacterium</taxon>
    </lineage>
</organism>
<dbReference type="PANTHER" id="PTHR43031:SF18">
    <property type="entry name" value="RHODANESE-RELATED SULFURTRANSFERASES"/>
    <property type="match status" value="1"/>
</dbReference>
<dbReference type="PROSITE" id="PS51257">
    <property type="entry name" value="PROKAR_LIPOPROTEIN"/>
    <property type="match status" value="1"/>
</dbReference>
<dbReference type="RefSeq" id="WP_379822168.1">
    <property type="nucleotide sequence ID" value="NZ_JBHUMD010000029.1"/>
</dbReference>
<feature type="signal peptide" evidence="1">
    <location>
        <begin position="1"/>
        <end position="19"/>
    </location>
</feature>
<evidence type="ECO:0000313" key="3">
    <source>
        <dbReference type="EMBL" id="MFD2603394.1"/>
    </source>
</evidence>
<feature type="domain" description="Rhodanese" evidence="2">
    <location>
        <begin position="38"/>
        <end position="127"/>
    </location>
</feature>
<dbReference type="Proteomes" id="UP001597480">
    <property type="component" value="Unassembled WGS sequence"/>
</dbReference>
<dbReference type="InterPro" id="IPR001763">
    <property type="entry name" value="Rhodanese-like_dom"/>
</dbReference>
<reference evidence="4" key="1">
    <citation type="journal article" date="2019" name="Int. J. Syst. Evol. Microbiol.">
        <title>The Global Catalogue of Microorganisms (GCM) 10K type strain sequencing project: providing services to taxonomists for standard genome sequencing and annotation.</title>
        <authorList>
            <consortium name="The Broad Institute Genomics Platform"/>
            <consortium name="The Broad Institute Genome Sequencing Center for Infectious Disease"/>
            <person name="Wu L."/>
            <person name="Ma J."/>
        </authorList>
    </citation>
    <scope>NUCLEOTIDE SEQUENCE [LARGE SCALE GENOMIC DNA]</scope>
    <source>
        <strain evidence="4">KCTC 42107</strain>
    </source>
</reference>
<evidence type="ECO:0000259" key="2">
    <source>
        <dbReference type="PROSITE" id="PS50206"/>
    </source>
</evidence>
<dbReference type="SUPFAM" id="SSF52821">
    <property type="entry name" value="Rhodanese/Cell cycle control phosphatase"/>
    <property type="match status" value="1"/>
</dbReference>
<dbReference type="SMART" id="SM00450">
    <property type="entry name" value="RHOD"/>
    <property type="match status" value="1"/>
</dbReference>
<dbReference type="CDD" id="cd00158">
    <property type="entry name" value="RHOD"/>
    <property type="match status" value="1"/>
</dbReference>
<dbReference type="InterPro" id="IPR036873">
    <property type="entry name" value="Rhodanese-like_dom_sf"/>
</dbReference>
<proteinExistence type="predicted"/>
<accession>A0ABW5NWX8</accession>